<comment type="caution">
    <text evidence="7">The sequence shown here is derived from an EMBL/GenBank/DDBJ whole genome shotgun (WGS) entry which is preliminary data.</text>
</comment>
<keyword evidence="3" id="KW-1003">Cell membrane</keyword>
<evidence type="ECO:0000313" key="8">
    <source>
        <dbReference type="Proteomes" id="UP000548304"/>
    </source>
</evidence>
<reference evidence="7 8" key="1">
    <citation type="submission" date="2020-07" db="EMBL/GenBank/DDBJ databases">
        <title>Genomic Encyclopedia of Type Strains, Phase III (KMG-III): the genomes of soil and plant-associated and newly described type strains.</title>
        <authorList>
            <person name="Whitman W."/>
        </authorList>
    </citation>
    <scope>NUCLEOTIDE SEQUENCE [LARGE SCALE GENOMIC DNA]</scope>
    <source>
        <strain evidence="7 8">CECT 8576</strain>
    </source>
</reference>
<dbReference type="EMBL" id="JACBYW010000001">
    <property type="protein sequence ID" value="NYH77472.1"/>
    <property type="molecule type" value="Genomic_DNA"/>
</dbReference>
<dbReference type="GO" id="GO:0005886">
    <property type="term" value="C:plasma membrane"/>
    <property type="evidence" value="ECO:0007669"/>
    <property type="project" value="UniProtKB-SubCell"/>
</dbReference>
<keyword evidence="5" id="KW-1133">Transmembrane helix</keyword>
<dbReference type="PANTHER" id="PTHR34584">
    <property type="entry name" value="NA(+)/H(+) ANTIPORTER SUBUNIT E1"/>
    <property type="match status" value="1"/>
</dbReference>
<proteinExistence type="inferred from homology"/>
<dbReference type="Pfam" id="PF01899">
    <property type="entry name" value="MNHE"/>
    <property type="match status" value="1"/>
</dbReference>
<accession>A0A852YUQ9</accession>
<keyword evidence="4" id="KW-0812">Transmembrane</keyword>
<organism evidence="7 8">
    <name type="scientific">Actinopolyspora biskrensis</name>
    <dbReference type="NCBI Taxonomy" id="1470178"/>
    <lineage>
        <taxon>Bacteria</taxon>
        <taxon>Bacillati</taxon>
        <taxon>Actinomycetota</taxon>
        <taxon>Actinomycetes</taxon>
        <taxon>Actinopolysporales</taxon>
        <taxon>Actinopolysporaceae</taxon>
        <taxon>Actinopolyspora</taxon>
    </lineage>
</organism>
<evidence type="ECO:0000256" key="1">
    <source>
        <dbReference type="ARBA" id="ARBA00004651"/>
    </source>
</evidence>
<dbReference type="InterPro" id="IPR002758">
    <property type="entry name" value="Cation_antiport_E"/>
</dbReference>
<comment type="similarity">
    <text evidence="2">Belongs to the CPA3 antiporters (TC 2.A.63) subunit E family.</text>
</comment>
<dbReference type="RefSeq" id="WP_179534001.1">
    <property type="nucleotide sequence ID" value="NZ_JACBYW010000001.1"/>
</dbReference>
<comment type="subcellular location">
    <subcellularLocation>
        <location evidence="1">Cell membrane</location>
        <topology evidence="1">Multi-pass membrane protein</topology>
    </subcellularLocation>
</comment>
<evidence type="ECO:0000256" key="6">
    <source>
        <dbReference type="ARBA" id="ARBA00023136"/>
    </source>
</evidence>
<evidence type="ECO:0000256" key="2">
    <source>
        <dbReference type="ARBA" id="ARBA00006228"/>
    </source>
</evidence>
<evidence type="ECO:0000313" key="7">
    <source>
        <dbReference type="EMBL" id="NYH77472.1"/>
    </source>
</evidence>
<dbReference type="GO" id="GO:0008324">
    <property type="term" value="F:monoatomic cation transmembrane transporter activity"/>
    <property type="evidence" value="ECO:0007669"/>
    <property type="project" value="InterPro"/>
</dbReference>
<evidence type="ECO:0000256" key="3">
    <source>
        <dbReference type="ARBA" id="ARBA00022475"/>
    </source>
</evidence>
<evidence type="ECO:0000256" key="4">
    <source>
        <dbReference type="ARBA" id="ARBA00022692"/>
    </source>
</evidence>
<name>A0A852YUQ9_9ACTN</name>
<dbReference type="Proteomes" id="UP000548304">
    <property type="component" value="Unassembled WGS sequence"/>
</dbReference>
<evidence type="ECO:0000256" key="5">
    <source>
        <dbReference type="ARBA" id="ARBA00022989"/>
    </source>
</evidence>
<sequence length="109" mass="12007">MTPLRRVPRLAALVLTFAGQLVRANFEVTRTVVTPGTVDAAVLALELETGNPWLITTLANLISLTPGTLTLDVAEDRSSMYVHVLATRPLEDRRDDLRKMQRLLLEAVG</sequence>
<keyword evidence="8" id="KW-1185">Reference proteome</keyword>
<keyword evidence="6" id="KW-0472">Membrane</keyword>
<dbReference type="PANTHER" id="PTHR34584:SF1">
    <property type="entry name" value="NA(+)_H(+) ANTIPORTER SUBUNIT E1"/>
    <property type="match status" value="1"/>
</dbReference>
<dbReference type="AlphaFoldDB" id="A0A852YUQ9"/>
<protein>
    <submittedName>
        <fullName evidence="7">Multicomponent Na+:H+ antiporter subunit E</fullName>
    </submittedName>
</protein>
<gene>
    <name evidence="7" type="ORF">FHR84_000786</name>
</gene>